<dbReference type="Gene3D" id="2.60.120.10">
    <property type="entry name" value="Jelly Rolls"/>
    <property type="match status" value="1"/>
</dbReference>
<dbReference type="OrthoDB" id="7421586at2"/>
<comment type="caution">
    <text evidence="5">The sequence shown here is derived from an EMBL/GenBank/DDBJ whole genome shotgun (WGS) entry which is preliminary data.</text>
</comment>
<organism evidence="5 6">
    <name type="scientific">Allopontixanthobacter confluentis</name>
    <dbReference type="NCBI Taxonomy" id="1849021"/>
    <lineage>
        <taxon>Bacteria</taxon>
        <taxon>Pseudomonadati</taxon>
        <taxon>Pseudomonadota</taxon>
        <taxon>Alphaproteobacteria</taxon>
        <taxon>Sphingomonadales</taxon>
        <taxon>Erythrobacteraceae</taxon>
        <taxon>Allopontixanthobacter</taxon>
    </lineage>
</organism>
<keyword evidence="2" id="KW-0238">DNA-binding</keyword>
<evidence type="ECO:0000256" key="2">
    <source>
        <dbReference type="ARBA" id="ARBA00023125"/>
    </source>
</evidence>
<dbReference type="GO" id="GO:0003700">
    <property type="term" value="F:DNA-binding transcription factor activity"/>
    <property type="evidence" value="ECO:0007669"/>
    <property type="project" value="InterPro"/>
</dbReference>
<dbReference type="GO" id="GO:0043565">
    <property type="term" value="F:sequence-specific DNA binding"/>
    <property type="evidence" value="ECO:0007669"/>
    <property type="project" value="InterPro"/>
</dbReference>
<evidence type="ECO:0000313" key="6">
    <source>
        <dbReference type="Proteomes" id="UP000473531"/>
    </source>
</evidence>
<accession>A0A6L7GG00</accession>
<dbReference type="InterPro" id="IPR050204">
    <property type="entry name" value="AraC_XylS_family_regulators"/>
</dbReference>
<dbReference type="RefSeq" id="WP_160599859.1">
    <property type="nucleotide sequence ID" value="NZ_WTYU01000001.1"/>
</dbReference>
<dbReference type="InterPro" id="IPR003313">
    <property type="entry name" value="AraC-bd"/>
</dbReference>
<dbReference type="Gene3D" id="1.10.10.60">
    <property type="entry name" value="Homeodomain-like"/>
    <property type="match status" value="1"/>
</dbReference>
<gene>
    <name evidence="5" type="ORF">GRI44_02380</name>
</gene>
<keyword evidence="6" id="KW-1185">Reference proteome</keyword>
<feature type="domain" description="HTH araC/xylS-type" evidence="4">
    <location>
        <begin position="165"/>
        <end position="262"/>
    </location>
</feature>
<dbReference type="PANTHER" id="PTHR46796">
    <property type="entry name" value="HTH-TYPE TRANSCRIPTIONAL ACTIVATOR RHAS-RELATED"/>
    <property type="match status" value="1"/>
</dbReference>
<dbReference type="Proteomes" id="UP000473531">
    <property type="component" value="Unassembled WGS sequence"/>
</dbReference>
<dbReference type="InterPro" id="IPR018060">
    <property type="entry name" value="HTH_AraC"/>
</dbReference>
<dbReference type="Pfam" id="PF12833">
    <property type="entry name" value="HTH_18"/>
    <property type="match status" value="1"/>
</dbReference>
<sequence length="262" mass="29355">MKGRSSAKFIRPTHVDVELVTVAYHQRAFPMHVHEQYVVGVVEAGAEMLEVDGASHVITAGGMITVDPGQPHSNRTLGNDCLRYRVFYLSSCLVASHLDQDPMRFRAPSRPASAETQRLLTLHRWFEYNTGDSLAQQSAIAEVVDIAFHVDTTMSHEPRLPKIARLAREYIDQNFREGFGLDELALAIGASKFHATRCFTRAYGLSPIAYRTQRRIHEAKRLILAGMPLAEVATDLSFADQSHLTRHFQSLVGIAPGQYREQ</sequence>
<evidence type="ECO:0000256" key="1">
    <source>
        <dbReference type="ARBA" id="ARBA00023015"/>
    </source>
</evidence>
<dbReference type="InterPro" id="IPR037923">
    <property type="entry name" value="HTH-like"/>
</dbReference>
<evidence type="ECO:0000256" key="3">
    <source>
        <dbReference type="ARBA" id="ARBA00023163"/>
    </source>
</evidence>
<dbReference type="InterPro" id="IPR009057">
    <property type="entry name" value="Homeodomain-like_sf"/>
</dbReference>
<protein>
    <submittedName>
        <fullName evidence="5">Helix-turn-helix domain-containing protein</fullName>
    </submittedName>
</protein>
<name>A0A6L7GG00_9SPHN</name>
<dbReference type="InterPro" id="IPR014710">
    <property type="entry name" value="RmlC-like_jellyroll"/>
</dbReference>
<dbReference type="SMART" id="SM00342">
    <property type="entry name" value="HTH_ARAC"/>
    <property type="match status" value="1"/>
</dbReference>
<dbReference type="EMBL" id="WTYU01000001">
    <property type="protein sequence ID" value="MXP13601.1"/>
    <property type="molecule type" value="Genomic_DNA"/>
</dbReference>
<dbReference type="SUPFAM" id="SSF46689">
    <property type="entry name" value="Homeodomain-like"/>
    <property type="match status" value="2"/>
</dbReference>
<dbReference type="AlphaFoldDB" id="A0A6L7GG00"/>
<dbReference type="PROSITE" id="PS01124">
    <property type="entry name" value="HTH_ARAC_FAMILY_2"/>
    <property type="match status" value="1"/>
</dbReference>
<dbReference type="PANTHER" id="PTHR46796:SF2">
    <property type="entry name" value="TRANSCRIPTIONAL REGULATORY PROTEIN"/>
    <property type="match status" value="1"/>
</dbReference>
<keyword evidence="1" id="KW-0805">Transcription regulation</keyword>
<dbReference type="SUPFAM" id="SSF51215">
    <property type="entry name" value="Regulatory protein AraC"/>
    <property type="match status" value="1"/>
</dbReference>
<evidence type="ECO:0000259" key="4">
    <source>
        <dbReference type="PROSITE" id="PS01124"/>
    </source>
</evidence>
<keyword evidence="3" id="KW-0804">Transcription</keyword>
<reference evidence="5 6" key="1">
    <citation type="submission" date="2019-12" db="EMBL/GenBank/DDBJ databases">
        <title>Genomic-based taxomic classification of the family Erythrobacteraceae.</title>
        <authorList>
            <person name="Xu L."/>
        </authorList>
    </citation>
    <scope>NUCLEOTIDE SEQUENCE [LARGE SCALE GENOMIC DNA]</scope>
    <source>
        <strain evidence="5 6">KCTC 52259</strain>
    </source>
</reference>
<dbReference type="Pfam" id="PF02311">
    <property type="entry name" value="AraC_binding"/>
    <property type="match status" value="1"/>
</dbReference>
<evidence type="ECO:0000313" key="5">
    <source>
        <dbReference type="EMBL" id="MXP13601.1"/>
    </source>
</evidence>
<proteinExistence type="predicted"/>